<reference evidence="2" key="2">
    <citation type="submission" date="2021-09" db="EMBL/GenBank/DDBJ databases">
        <authorList>
            <person name="Jia N."/>
            <person name="Wang J."/>
            <person name="Shi W."/>
            <person name="Du L."/>
            <person name="Sun Y."/>
            <person name="Zhan W."/>
            <person name="Jiang J."/>
            <person name="Wang Q."/>
            <person name="Zhang B."/>
            <person name="Ji P."/>
            <person name="Sakyi L.B."/>
            <person name="Cui X."/>
            <person name="Yuan T."/>
            <person name="Jiang B."/>
            <person name="Yang W."/>
            <person name="Lam T.T.-Y."/>
            <person name="Chang Q."/>
            <person name="Ding S."/>
            <person name="Wang X."/>
            <person name="Zhu J."/>
            <person name="Ruan X."/>
            <person name="Zhao L."/>
            <person name="Wei J."/>
            <person name="Que T."/>
            <person name="Du C."/>
            <person name="Cheng J."/>
            <person name="Dai P."/>
            <person name="Han X."/>
            <person name="Huang E."/>
            <person name="Gao Y."/>
            <person name="Liu J."/>
            <person name="Shao H."/>
            <person name="Ye R."/>
            <person name="Li L."/>
            <person name="Wei W."/>
            <person name="Wang X."/>
            <person name="Wang C."/>
            <person name="Huo Q."/>
            <person name="Li W."/>
            <person name="Guo W."/>
            <person name="Chen H."/>
            <person name="Chen S."/>
            <person name="Zhou L."/>
            <person name="Zhou L."/>
            <person name="Ni X."/>
            <person name="Tian J."/>
            <person name="Zhou Y."/>
            <person name="Sheng Y."/>
            <person name="Liu T."/>
            <person name="Pan Y."/>
            <person name="Xia L."/>
            <person name="Li J."/>
            <person name="Zhao F."/>
            <person name="Cao W."/>
        </authorList>
    </citation>
    <scope>NUCLEOTIDE SEQUENCE</scope>
    <source>
        <strain evidence="2">Rmic-2018</strain>
        <tissue evidence="2">Larvae</tissue>
    </source>
</reference>
<evidence type="ECO:0000313" key="3">
    <source>
        <dbReference type="Proteomes" id="UP000821866"/>
    </source>
</evidence>
<gene>
    <name evidence="2" type="ORF">HPB51_003683</name>
</gene>
<protein>
    <submittedName>
        <fullName evidence="2">Uncharacterized protein</fullName>
    </submittedName>
</protein>
<dbReference type="EMBL" id="JABSTU010000006">
    <property type="protein sequence ID" value="KAH8027230.1"/>
    <property type="molecule type" value="Genomic_DNA"/>
</dbReference>
<feature type="region of interest" description="Disordered" evidence="1">
    <location>
        <begin position="1"/>
        <end position="38"/>
    </location>
</feature>
<sequence length="191" mass="20522">MGGDDLPPGQFGEDHGWRSATVKKSSRRTNASAAERATACGGNARGHFTATRKALKLKNKIIKSSRMLRLPSEHWKIIVRPRVGLDVEKAGSARLGRAIAEVAGIAHMLIGQDIVCPNATQNIIVISTISRANAHSYLGMSCLTLGMKNYGINTYESASHESCNGVIHKIDASESQTELQSSILSERNPSA</sequence>
<dbReference type="Proteomes" id="UP000821866">
    <property type="component" value="Chromosome 4"/>
</dbReference>
<accession>A0A9J6DYQ0</accession>
<evidence type="ECO:0000313" key="2">
    <source>
        <dbReference type="EMBL" id="KAH8027230.1"/>
    </source>
</evidence>
<comment type="caution">
    <text evidence="2">The sequence shown here is derived from an EMBL/GenBank/DDBJ whole genome shotgun (WGS) entry which is preliminary data.</text>
</comment>
<keyword evidence="3" id="KW-1185">Reference proteome</keyword>
<reference evidence="2" key="1">
    <citation type="journal article" date="2020" name="Cell">
        <title>Large-Scale Comparative Analyses of Tick Genomes Elucidate Their Genetic Diversity and Vector Capacities.</title>
        <authorList>
            <consortium name="Tick Genome and Microbiome Consortium (TIGMIC)"/>
            <person name="Jia N."/>
            <person name="Wang J."/>
            <person name="Shi W."/>
            <person name="Du L."/>
            <person name="Sun Y."/>
            <person name="Zhan W."/>
            <person name="Jiang J.F."/>
            <person name="Wang Q."/>
            <person name="Zhang B."/>
            <person name="Ji P."/>
            <person name="Bell-Sakyi L."/>
            <person name="Cui X.M."/>
            <person name="Yuan T.T."/>
            <person name="Jiang B.G."/>
            <person name="Yang W.F."/>
            <person name="Lam T.T."/>
            <person name="Chang Q.C."/>
            <person name="Ding S.J."/>
            <person name="Wang X.J."/>
            <person name="Zhu J.G."/>
            <person name="Ruan X.D."/>
            <person name="Zhao L."/>
            <person name="Wei J.T."/>
            <person name="Ye R.Z."/>
            <person name="Que T.C."/>
            <person name="Du C.H."/>
            <person name="Zhou Y.H."/>
            <person name="Cheng J.X."/>
            <person name="Dai P.F."/>
            <person name="Guo W.B."/>
            <person name="Han X.H."/>
            <person name="Huang E.J."/>
            <person name="Li L.F."/>
            <person name="Wei W."/>
            <person name="Gao Y.C."/>
            <person name="Liu J.Z."/>
            <person name="Shao H.Z."/>
            <person name="Wang X."/>
            <person name="Wang C.C."/>
            <person name="Yang T.C."/>
            <person name="Huo Q.B."/>
            <person name="Li W."/>
            <person name="Chen H.Y."/>
            <person name="Chen S.E."/>
            <person name="Zhou L.G."/>
            <person name="Ni X.B."/>
            <person name="Tian J.H."/>
            <person name="Sheng Y."/>
            <person name="Liu T."/>
            <person name="Pan Y.S."/>
            <person name="Xia L.Y."/>
            <person name="Li J."/>
            <person name="Zhao F."/>
            <person name="Cao W.C."/>
        </authorList>
    </citation>
    <scope>NUCLEOTIDE SEQUENCE</scope>
    <source>
        <strain evidence="2">Rmic-2018</strain>
    </source>
</reference>
<evidence type="ECO:0000256" key="1">
    <source>
        <dbReference type="SAM" id="MobiDB-lite"/>
    </source>
</evidence>
<proteinExistence type="predicted"/>
<name>A0A9J6DYQ0_RHIMP</name>
<dbReference type="AlphaFoldDB" id="A0A9J6DYQ0"/>
<organism evidence="2 3">
    <name type="scientific">Rhipicephalus microplus</name>
    <name type="common">Cattle tick</name>
    <name type="synonym">Boophilus microplus</name>
    <dbReference type="NCBI Taxonomy" id="6941"/>
    <lineage>
        <taxon>Eukaryota</taxon>
        <taxon>Metazoa</taxon>
        <taxon>Ecdysozoa</taxon>
        <taxon>Arthropoda</taxon>
        <taxon>Chelicerata</taxon>
        <taxon>Arachnida</taxon>
        <taxon>Acari</taxon>
        <taxon>Parasitiformes</taxon>
        <taxon>Ixodida</taxon>
        <taxon>Ixodoidea</taxon>
        <taxon>Ixodidae</taxon>
        <taxon>Rhipicephalinae</taxon>
        <taxon>Rhipicephalus</taxon>
        <taxon>Boophilus</taxon>
    </lineage>
</organism>